<name>A0A6A5YE33_9PLEO</name>
<sequence>MRCDLLLATPVALAALSATFPHGVTENHRPYTPPIAHVPSTGANSAVLDNNTRPEIVYLKVADPVAPGTVISGFVANISIHEERDVIGNDDHFLQEKSGNPWDYTGFLDPMTYEFRPNYDKGTRGYSTAKVTKVLLLPNQHPFEGPTNYCSIGQDWAILVFDTRIGEQYGYFGAKQIDESTSGFNFWNEVKQVLVPTLGGYTEKVFLLLEFKTFSLQ</sequence>
<organism evidence="2 3">
    <name type="scientific">Lophiotrema nucula</name>
    <dbReference type="NCBI Taxonomy" id="690887"/>
    <lineage>
        <taxon>Eukaryota</taxon>
        <taxon>Fungi</taxon>
        <taxon>Dikarya</taxon>
        <taxon>Ascomycota</taxon>
        <taxon>Pezizomycotina</taxon>
        <taxon>Dothideomycetes</taxon>
        <taxon>Pleosporomycetidae</taxon>
        <taxon>Pleosporales</taxon>
        <taxon>Lophiotremataceae</taxon>
        <taxon>Lophiotrema</taxon>
    </lineage>
</organism>
<feature type="signal peptide" evidence="1">
    <location>
        <begin position="1"/>
        <end position="19"/>
    </location>
</feature>
<dbReference type="EMBL" id="ML977415">
    <property type="protein sequence ID" value="KAF2105160.1"/>
    <property type="molecule type" value="Genomic_DNA"/>
</dbReference>
<accession>A0A6A5YE33</accession>
<keyword evidence="1" id="KW-0732">Signal</keyword>
<reference evidence="2" key="1">
    <citation type="journal article" date="2020" name="Stud. Mycol.">
        <title>101 Dothideomycetes genomes: a test case for predicting lifestyles and emergence of pathogens.</title>
        <authorList>
            <person name="Haridas S."/>
            <person name="Albert R."/>
            <person name="Binder M."/>
            <person name="Bloem J."/>
            <person name="Labutti K."/>
            <person name="Salamov A."/>
            <person name="Andreopoulos B."/>
            <person name="Baker S."/>
            <person name="Barry K."/>
            <person name="Bills G."/>
            <person name="Bluhm B."/>
            <person name="Cannon C."/>
            <person name="Castanera R."/>
            <person name="Culley D."/>
            <person name="Daum C."/>
            <person name="Ezra D."/>
            <person name="Gonzalez J."/>
            <person name="Henrissat B."/>
            <person name="Kuo A."/>
            <person name="Liang C."/>
            <person name="Lipzen A."/>
            <person name="Lutzoni F."/>
            <person name="Magnuson J."/>
            <person name="Mondo S."/>
            <person name="Nolan M."/>
            <person name="Ohm R."/>
            <person name="Pangilinan J."/>
            <person name="Park H.-J."/>
            <person name="Ramirez L."/>
            <person name="Alfaro M."/>
            <person name="Sun H."/>
            <person name="Tritt A."/>
            <person name="Yoshinaga Y."/>
            <person name="Zwiers L.-H."/>
            <person name="Turgeon B."/>
            <person name="Goodwin S."/>
            <person name="Spatafora J."/>
            <person name="Crous P."/>
            <person name="Grigoriev I."/>
        </authorList>
    </citation>
    <scope>NUCLEOTIDE SEQUENCE</scope>
    <source>
        <strain evidence="2">CBS 627.86</strain>
    </source>
</reference>
<evidence type="ECO:0000256" key="1">
    <source>
        <dbReference type="SAM" id="SignalP"/>
    </source>
</evidence>
<gene>
    <name evidence="2" type="ORF">BDV96DRAFT_655900</name>
</gene>
<feature type="chain" id="PRO_5025416954" evidence="1">
    <location>
        <begin position="20"/>
        <end position="217"/>
    </location>
</feature>
<protein>
    <submittedName>
        <fullName evidence="2">Uncharacterized protein</fullName>
    </submittedName>
</protein>
<keyword evidence="3" id="KW-1185">Reference proteome</keyword>
<dbReference type="Proteomes" id="UP000799770">
    <property type="component" value="Unassembled WGS sequence"/>
</dbReference>
<evidence type="ECO:0000313" key="2">
    <source>
        <dbReference type="EMBL" id="KAF2105160.1"/>
    </source>
</evidence>
<evidence type="ECO:0000313" key="3">
    <source>
        <dbReference type="Proteomes" id="UP000799770"/>
    </source>
</evidence>
<proteinExistence type="predicted"/>
<dbReference type="OrthoDB" id="10037376at2759"/>
<dbReference type="AlphaFoldDB" id="A0A6A5YE33"/>